<dbReference type="PANTHER" id="PTHR43481:SF4">
    <property type="entry name" value="GLYCEROL-1-PHOSPHATE PHOSPHOHYDROLASE 1-RELATED"/>
    <property type="match status" value="1"/>
</dbReference>
<dbReference type="GO" id="GO:0050308">
    <property type="term" value="F:sugar-phosphatase activity"/>
    <property type="evidence" value="ECO:0007669"/>
    <property type="project" value="TreeGrafter"/>
</dbReference>
<dbReference type="PANTHER" id="PTHR43481">
    <property type="entry name" value="FRUCTOSE-1-PHOSPHATE PHOSPHATASE"/>
    <property type="match status" value="1"/>
</dbReference>
<keyword evidence="1" id="KW-0479">Metal-binding</keyword>
<proteinExistence type="predicted"/>
<dbReference type="InterPro" id="IPR036412">
    <property type="entry name" value="HAD-like_sf"/>
</dbReference>
<dbReference type="SFLD" id="SFLDS00003">
    <property type="entry name" value="Haloacid_Dehalogenase"/>
    <property type="match status" value="1"/>
</dbReference>
<dbReference type="Gene3D" id="1.10.150.240">
    <property type="entry name" value="Putative phosphatase, domain 2"/>
    <property type="match status" value="1"/>
</dbReference>
<dbReference type="InterPro" id="IPR006439">
    <property type="entry name" value="HAD-SF_hydro_IA"/>
</dbReference>
<evidence type="ECO:0000313" key="2">
    <source>
        <dbReference type="EMBL" id="AUG99048.1"/>
    </source>
</evidence>
<keyword evidence="4" id="KW-1185">Reference proteome</keyword>
<gene>
    <name evidence="2" type="ORF">CWC46_03975</name>
    <name evidence="3" type="ORF">Ser39006_003975</name>
</gene>
<dbReference type="EMBL" id="CP025084">
    <property type="protein sequence ID" value="AUH03363.1"/>
    <property type="molecule type" value="Genomic_DNA"/>
</dbReference>
<reference evidence="3" key="4">
    <citation type="submission" date="2017-11" db="EMBL/GenBank/DDBJ databases">
        <title>Complete genome sequence of Serratia sp. ATCC 39006.</title>
        <authorList>
            <person name="Hampton H.G."/>
            <person name="Jackson S.A."/>
            <person name="Jauregui R."/>
            <person name="Poulter G.T.M."/>
            <person name="Salmond G.P.C."/>
            <person name="Fineran P.C."/>
        </authorList>
    </citation>
    <scope>NUCLEOTIDE SEQUENCE</scope>
    <source>
        <strain evidence="3">ATCC 39006</strain>
    </source>
</reference>
<dbReference type="SUPFAM" id="SSF56784">
    <property type="entry name" value="HAD-like"/>
    <property type="match status" value="1"/>
</dbReference>
<reference evidence="2 5" key="3">
    <citation type="submission" date="2017-11" db="EMBL/GenBank/DDBJ databases">
        <title>Complete genome sequence of Serratia sp. ATCC 39006 LacA.</title>
        <authorList>
            <person name="Hampton H.G."/>
            <person name="Jackson S.A."/>
            <person name="Jauregui R."/>
            <person name="Poulter G.T.M."/>
            <person name="Salmond G.P.C."/>
            <person name="Fineran P.C."/>
        </authorList>
    </citation>
    <scope>NUCLEOTIDE SEQUENCE [LARGE SCALE GENOMIC DNA]</scope>
    <source>
        <strain evidence="2 5">ATCC 39006</strain>
    </source>
</reference>
<dbReference type="Proteomes" id="UP000233778">
    <property type="component" value="Chromosome"/>
</dbReference>
<evidence type="ECO:0000313" key="5">
    <source>
        <dbReference type="Proteomes" id="UP000233778"/>
    </source>
</evidence>
<dbReference type="Proteomes" id="UP000017700">
    <property type="component" value="Chromosome"/>
</dbReference>
<dbReference type="InterPro" id="IPR023198">
    <property type="entry name" value="PGP-like_dom2"/>
</dbReference>
<dbReference type="InterPro" id="IPR051806">
    <property type="entry name" value="HAD-like_SPP"/>
</dbReference>
<dbReference type="InterPro" id="IPR023214">
    <property type="entry name" value="HAD_sf"/>
</dbReference>
<evidence type="ECO:0000313" key="3">
    <source>
        <dbReference type="EMBL" id="AUH03363.1"/>
    </source>
</evidence>
<dbReference type="KEGG" id="sera:Ser39006_003975"/>
<protein>
    <submittedName>
        <fullName evidence="3">2-deoxyglucose-6-phosphatase</fullName>
    </submittedName>
</protein>
<dbReference type="KEGG" id="serq:CWC46_03975"/>
<dbReference type="STRING" id="104623.Ser39006_00217"/>
<reference evidence="3 4" key="1">
    <citation type="journal article" date="2013" name="Genome Announc.">
        <title>Draft genome sequence of Serratia sp. strain ATCC 39006, a model bacterium for analysis of the biosynthesis and regulation of prodigiosin, a carbapenem, and gas vesicles.</title>
        <authorList>
            <person name="Fineran P.C."/>
            <person name="Iglesias Cans M.C."/>
            <person name="Ramsay J.P."/>
            <person name="Wilf N.M."/>
            <person name="Cossyleon D."/>
            <person name="McNeil M.B."/>
            <person name="Williamson N.R."/>
            <person name="Monson R.E."/>
            <person name="Becher S.A."/>
            <person name="Stanton J.A."/>
            <person name="Brugger K."/>
            <person name="Brown S.D."/>
            <person name="Salmond G.P."/>
        </authorList>
    </citation>
    <scope>NUCLEOTIDE SEQUENCE [LARGE SCALE GENOMIC DNA]</scope>
    <source>
        <strain evidence="3">ATCC 39006</strain>
        <strain evidence="4">ATCC 39006 / SC 11482</strain>
    </source>
</reference>
<dbReference type="NCBIfam" id="TIGR01509">
    <property type="entry name" value="HAD-SF-IA-v3"/>
    <property type="match status" value="1"/>
</dbReference>
<dbReference type="GO" id="GO:0046872">
    <property type="term" value="F:metal ion binding"/>
    <property type="evidence" value="ECO:0007669"/>
    <property type="project" value="UniProtKB-KW"/>
</dbReference>
<organism evidence="3 4">
    <name type="scientific">Serratia sp. (strain ATCC 39006)</name>
    <name type="common">Prodigiosinella confusarubida</name>
    <dbReference type="NCBI Taxonomy" id="104623"/>
    <lineage>
        <taxon>Bacteria</taxon>
        <taxon>Pseudomonadati</taxon>
        <taxon>Pseudomonadota</taxon>
        <taxon>Gammaproteobacteria</taxon>
        <taxon>Enterobacterales</taxon>
        <taxon>Pectobacteriaceae</taxon>
        <taxon>Prodigiosinella</taxon>
    </lineage>
</organism>
<dbReference type="EMBL" id="CP025085">
    <property type="protein sequence ID" value="AUG99048.1"/>
    <property type="molecule type" value="Genomic_DNA"/>
</dbReference>
<evidence type="ECO:0000313" key="4">
    <source>
        <dbReference type="Proteomes" id="UP000017700"/>
    </source>
</evidence>
<accession>A0A2I5TFL6</accession>
<reference evidence="3" key="2">
    <citation type="submission" date="2013-09" db="EMBL/GenBank/DDBJ databases">
        <authorList>
            <person name="Wang G."/>
            <person name="Yang Y."/>
            <person name="Su Y."/>
        </authorList>
    </citation>
    <scope>NUCLEOTIDE SEQUENCE</scope>
    <source>
        <strain evidence="3">ATCC 39006</strain>
    </source>
</reference>
<dbReference type="Pfam" id="PF00702">
    <property type="entry name" value="Hydrolase"/>
    <property type="match status" value="1"/>
</dbReference>
<dbReference type="AlphaFoldDB" id="A0A2I5TFL6"/>
<dbReference type="OrthoDB" id="9800058at2"/>
<sequence>MGNVFSGFLFDMDGTLVDSTAVVEQTWRTFSLEHALNYGDVIAFAHGRRTEETVTHFLGASRLSQKITHEIEYRETIMTVGITAVPGAVDVLQSIQPSHWAVVTSASRQLAINRLLAAGLPLPPLLISAEDVKIGKPDPQGYLLGAMKMGLNIKDILVFEDAEAGMKAAIASGASLAIIGDADCKLERVWGILPDFRQLRIEFCDERYQVEILNR</sequence>
<dbReference type="SFLD" id="SFLDG01129">
    <property type="entry name" value="C1.5:_HAD__Beta-PGM__Phosphata"/>
    <property type="match status" value="1"/>
</dbReference>
<dbReference type="RefSeq" id="WP_021013494.1">
    <property type="nucleotide sequence ID" value="NZ_CP025084.1"/>
</dbReference>
<evidence type="ECO:0000256" key="1">
    <source>
        <dbReference type="ARBA" id="ARBA00022723"/>
    </source>
</evidence>
<dbReference type="Gene3D" id="3.40.50.1000">
    <property type="entry name" value="HAD superfamily/HAD-like"/>
    <property type="match status" value="1"/>
</dbReference>
<name>A0A2I5TFL6_SERS3</name>